<dbReference type="SUPFAM" id="SSF55874">
    <property type="entry name" value="ATPase domain of HSP90 chaperone/DNA topoisomerase II/histidine kinase"/>
    <property type="match status" value="1"/>
</dbReference>
<feature type="region of interest" description="Disordered" evidence="3">
    <location>
        <begin position="250"/>
        <end position="288"/>
    </location>
</feature>
<dbReference type="Gene3D" id="3.30.565.10">
    <property type="entry name" value="Histidine kinase-like ATPase, C-terminal domain"/>
    <property type="match status" value="1"/>
</dbReference>
<dbReference type="SMART" id="SM00448">
    <property type="entry name" value="REC"/>
    <property type="match status" value="1"/>
</dbReference>
<evidence type="ECO:0000313" key="7">
    <source>
        <dbReference type="Proteomes" id="UP000053599"/>
    </source>
</evidence>
<feature type="compositionally biased region" description="Basic and acidic residues" evidence="3">
    <location>
        <begin position="318"/>
        <end position="330"/>
    </location>
</feature>
<evidence type="ECO:0000256" key="3">
    <source>
        <dbReference type="SAM" id="MobiDB-lite"/>
    </source>
</evidence>
<evidence type="ECO:0000256" key="2">
    <source>
        <dbReference type="PROSITE-ProRule" id="PRU00169"/>
    </source>
</evidence>
<dbReference type="SMART" id="SM00387">
    <property type="entry name" value="HATPase_c"/>
    <property type="match status" value="1"/>
</dbReference>
<dbReference type="SMART" id="SM00388">
    <property type="entry name" value="HisKA"/>
    <property type="match status" value="1"/>
</dbReference>
<dbReference type="PANTHER" id="PTHR43719:SF72">
    <property type="entry name" value="HISTIDINE KINASE_RESPONSE REGULATOR, PUTATIVE (AFU_ORTHOLOGUE AFUA_8G06140)-RELATED"/>
    <property type="match status" value="1"/>
</dbReference>
<evidence type="ECO:0008006" key="8">
    <source>
        <dbReference type="Google" id="ProtNLM"/>
    </source>
</evidence>
<dbReference type="Gene3D" id="3.40.50.2300">
    <property type="match status" value="1"/>
</dbReference>
<dbReference type="PANTHER" id="PTHR43719">
    <property type="entry name" value="TWO-COMPONENT HISTIDINE KINASE"/>
    <property type="match status" value="1"/>
</dbReference>
<feature type="compositionally biased region" description="Polar residues" evidence="3">
    <location>
        <begin position="851"/>
        <end position="870"/>
    </location>
</feature>
<feature type="region of interest" description="Disordered" evidence="3">
    <location>
        <begin position="300"/>
        <end position="333"/>
    </location>
</feature>
<dbReference type="SUPFAM" id="SSF52172">
    <property type="entry name" value="CheY-like"/>
    <property type="match status" value="1"/>
</dbReference>
<dbReference type="Pfam" id="PF02518">
    <property type="entry name" value="HATPase_c"/>
    <property type="match status" value="1"/>
</dbReference>
<dbReference type="SUPFAM" id="SSF55781">
    <property type="entry name" value="GAF domain-like"/>
    <property type="match status" value="1"/>
</dbReference>
<dbReference type="HOGENOM" id="CLU_002763_0_0_1"/>
<dbReference type="GO" id="GO:0000155">
    <property type="term" value="F:phosphorelay sensor kinase activity"/>
    <property type="evidence" value="ECO:0007669"/>
    <property type="project" value="InterPro"/>
</dbReference>
<dbReference type="Proteomes" id="UP000053599">
    <property type="component" value="Unassembled WGS sequence"/>
</dbReference>
<evidence type="ECO:0000259" key="4">
    <source>
        <dbReference type="PROSITE" id="PS50109"/>
    </source>
</evidence>
<organism evidence="6 7">
    <name type="scientific">Exophiala sideris</name>
    <dbReference type="NCBI Taxonomy" id="1016849"/>
    <lineage>
        <taxon>Eukaryota</taxon>
        <taxon>Fungi</taxon>
        <taxon>Dikarya</taxon>
        <taxon>Ascomycota</taxon>
        <taxon>Pezizomycotina</taxon>
        <taxon>Eurotiomycetes</taxon>
        <taxon>Chaetothyriomycetidae</taxon>
        <taxon>Chaetothyriales</taxon>
        <taxon>Herpotrichiellaceae</taxon>
        <taxon>Exophiala</taxon>
    </lineage>
</organism>
<sequence length="1293" mass="142232">MATKTRTGVGAFQLQPADFTFDDVRRAREFYHYLQPDNLLHPDRPRRSSTISTSSENVPSLSNALSPFCQLAVLRCNARKSMLNVMDRDVMYFLAEATKESTSHGEQAFEFVEDPILMRCSAIPIKGRICELTIRMDNTNETAPTPMYIIPDLTQSQFSEMEIVTGPPYYRFYAGVPITTKDGVNIGSLAIMDTKARPNGLTYGEEKFLADSARQIMLHLETNRQAIEGRRCRRMAEGLEAFIAGKKALQSPPMTEKSLKRRSKIRDGNMQSIDGIYSPDGHAPAQTDYGFAPERVMSQDSIDHEDSTSGHSSEAEDAWAKTDTDAESRSHSKTFGRAANILRECFGDLGEDGAVAFVSLGARLRSTSMGMKRRQSVPILGPRTGTATTIDGDASSQDGSQTLSAHSAFIAYSTEAEQYTGEKELSTKTGVIDDEMLQSLMRRYPGGRLWTLEGNSFSSSEDDRDSRNNSNRSPIQPRKRSRRKQFEIDVLQAAFPSALQVLFAPLWDATIGSFAHACFVATTLDSRSFSSTVELPFLNSFCSMLMAECSRLDTMVADKQKSDFVGTISHEMRSPLHGLLASVEFLTETDLNGFQKSLIDTIDSCGRTLLDTINHVLDFSKVNSFQKQWQASNKKANGSRRNNFLGPENSSKSLAHGAPPLLQLFGVTDISAVLEEVVDGLVLGHTYNSGIDITDTSRQARGRGATQLRNKDTTDPVDIIIDVEQADWIFLTQPGAVRRIIMNITGNAIKYTSHGTINVRLRLKRSSDVDGNDLMVLTVTDTGKGISEEFLSSRLFVPFAQENALAPGTGLGMSIVRSIVLMLGGTIDVKSKVNQGTTVDVALPMKRPLPGQTSTQTTPWSGATISSTASGNDDSIAWLQDESSEATITFYTPVPDADKDLAQVLRSYTQDWYHLQFVDQQLYNRASVVLVREEDLEELMEQAIGTPSARPALVILCSVSSKHSAMLLRSLEERISSAVELVSTPCGPRKLARSIRLALEKKYEAMKSTSGKGIMTPPTFPPASPGAPRTALDSVTEGLCDMDLNPPGETDSARVVQATETFAASQGSQNAQMAIHEPMVTALRTPRNHVSEGDMFPFPIQSQENSRLRRERNRSISFNSQGRSVPGTPLETPRPPDPDITPRADMVNPHVLLVDDNKINLRLLETYLRTKRKYTRVVQAEDGQQAVDAVTSAKQAFDVIFMDISMPVMNGFEATRAIREFENGKGCDPGAMIIALTGLASGKDQTEVFDSGCDIYMTKPVSFKEVGKLLDHWEAHQNMHANLEEKNAGEVVG</sequence>
<dbReference type="InterPro" id="IPR003594">
    <property type="entry name" value="HATPase_dom"/>
</dbReference>
<dbReference type="InterPro" id="IPR005467">
    <property type="entry name" value="His_kinase_dom"/>
</dbReference>
<dbReference type="EMBL" id="KN846952">
    <property type="protein sequence ID" value="KIV81744.1"/>
    <property type="molecule type" value="Genomic_DNA"/>
</dbReference>
<feature type="domain" description="Response regulatory" evidence="5">
    <location>
        <begin position="1150"/>
        <end position="1274"/>
    </location>
</feature>
<dbReference type="InterPro" id="IPR003661">
    <property type="entry name" value="HisK_dim/P_dom"/>
</dbReference>
<dbReference type="InterPro" id="IPR050956">
    <property type="entry name" value="2C_system_His_kinase"/>
</dbReference>
<dbReference type="InterPro" id="IPR004358">
    <property type="entry name" value="Sig_transdc_His_kin-like_C"/>
</dbReference>
<reference evidence="6 7" key="1">
    <citation type="submission" date="2015-01" db="EMBL/GenBank/DDBJ databases">
        <title>The Genome Sequence of Exophiala sideris CBS121828.</title>
        <authorList>
            <consortium name="The Broad Institute Genomics Platform"/>
            <person name="Cuomo C."/>
            <person name="de Hoog S."/>
            <person name="Gorbushina A."/>
            <person name="Stielow B."/>
            <person name="Teixiera M."/>
            <person name="Abouelleil A."/>
            <person name="Chapman S.B."/>
            <person name="Priest M."/>
            <person name="Young S.K."/>
            <person name="Wortman J."/>
            <person name="Nusbaum C."/>
            <person name="Birren B."/>
        </authorList>
    </citation>
    <scope>NUCLEOTIDE SEQUENCE [LARGE SCALE GENOMIC DNA]</scope>
    <source>
        <strain evidence="6 7">CBS 121828</strain>
    </source>
</reference>
<dbReference type="InterPro" id="IPR036097">
    <property type="entry name" value="HisK_dim/P_sf"/>
</dbReference>
<dbReference type="Pfam" id="PF00072">
    <property type="entry name" value="Response_reg"/>
    <property type="match status" value="1"/>
</dbReference>
<feature type="region of interest" description="Disordered" evidence="3">
    <location>
        <begin position="845"/>
        <end position="870"/>
    </location>
</feature>
<feature type="domain" description="Histidine kinase" evidence="4">
    <location>
        <begin position="567"/>
        <end position="847"/>
    </location>
</feature>
<dbReference type="PRINTS" id="PR00344">
    <property type="entry name" value="BCTRLSENSOR"/>
</dbReference>
<dbReference type="SUPFAM" id="SSF47384">
    <property type="entry name" value="Homodimeric domain of signal transducing histidine kinase"/>
    <property type="match status" value="1"/>
</dbReference>
<proteinExistence type="predicted"/>
<feature type="modified residue" description="4-aspartylphosphate" evidence="2">
    <location>
        <position position="1203"/>
    </location>
</feature>
<feature type="region of interest" description="Disordered" evidence="3">
    <location>
        <begin position="631"/>
        <end position="650"/>
    </location>
</feature>
<dbReference type="CDD" id="cd17546">
    <property type="entry name" value="REC_hyHK_CKI1_RcsC-like"/>
    <property type="match status" value="1"/>
</dbReference>
<feature type="region of interest" description="Disordered" evidence="3">
    <location>
        <begin position="1090"/>
        <end position="1144"/>
    </location>
</feature>
<gene>
    <name evidence="6" type="ORF">PV11_03906</name>
</gene>
<dbReference type="Pfam" id="PF00512">
    <property type="entry name" value="HisKA"/>
    <property type="match status" value="1"/>
</dbReference>
<evidence type="ECO:0000256" key="1">
    <source>
        <dbReference type="ARBA" id="ARBA00022553"/>
    </source>
</evidence>
<dbReference type="PROSITE" id="PS50110">
    <property type="entry name" value="RESPONSE_REGULATORY"/>
    <property type="match status" value="1"/>
</dbReference>
<keyword evidence="1 2" id="KW-0597">Phosphoprotein</keyword>
<name>A0A0D1YL00_9EURO</name>
<dbReference type="FunFam" id="1.10.287.130:FF:000023">
    <property type="entry name" value="Sensor histidine kinase/response regulator, putative"/>
    <property type="match status" value="1"/>
</dbReference>
<accession>A0A0D1YL00</accession>
<dbReference type="PROSITE" id="PS50109">
    <property type="entry name" value="HIS_KIN"/>
    <property type="match status" value="1"/>
</dbReference>
<feature type="region of interest" description="Disordered" evidence="3">
    <location>
        <begin position="455"/>
        <end position="481"/>
    </location>
</feature>
<feature type="region of interest" description="Disordered" evidence="3">
    <location>
        <begin position="1009"/>
        <end position="1030"/>
    </location>
</feature>
<dbReference type="CDD" id="cd00082">
    <property type="entry name" value="HisKA"/>
    <property type="match status" value="1"/>
</dbReference>
<dbReference type="Gene3D" id="1.10.287.130">
    <property type="match status" value="1"/>
</dbReference>
<dbReference type="STRING" id="1016849.A0A0D1YL00"/>
<dbReference type="InterPro" id="IPR011006">
    <property type="entry name" value="CheY-like_superfamily"/>
</dbReference>
<dbReference type="OrthoDB" id="303614at2759"/>
<protein>
    <recommendedName>
        <fullName evidence="8">Response regulatory domain-containing protein</fullName>
    </recommendedName>
</protein>
<dbReference type="InterPro" id="IPR036890">
    <property type="entry name" value="HATPase_C_sf"/>
</dbReference>
<evidence type="ECO:0000313" key="6">
    <source>
        <dbReference type="EMBL" id="KIV81744.1"/>
    </source>
</evidence>
<dbReference type="InterPro" id="IPR001789">
    <property type="entry name" value="Sig_transdc_resp-reg_receiver"/>
</dbReference>
<evidence type="ECO:0000259" key="5">
    <source>
        <dbReference type="PROSITE" id="PS50110"/>
    </source>
</evidence>